<sequence length="380" mass="39897">MFARKGVPGVTWQDELQKLDNELASGRISADDYRRRRDEVLSGSAGGGPAQNPQSGPFAPPFKWEAQPPATSDRTQVVNVQGQQPPQQQVPPQQNPSADATQVVPGGQRGGADAERTQFVTPVPPQQGGWGPPPQQAAPPPWLGGDFDQINQPPSWSHGPEVFDESGGGGKGKIFAIIGVVLVLALVGGGVWWFTSGSKAGGDNNATSAPPTTPPPTTSTSAGPKLPLAGLPGKVDPANTGPLSVERAAKEKTQFSPDEGALLTACGAEDGVSQVLFADDWFTQVHTFDCKDGASAATAAEAMAELQKTYGFIAGTGPKQLPAMISERAIDVPDAPFDSRVYYVSGKTLVRVEVRARTKEAMDSGSEKVVNHLDKNYPSK</sequence>
<proteinExistence type="predicted"/>
<evidence type="ECO:0000313" key="4">
    <source>
        <dbReference type="Proteomes" id="UP000199623"/>
    </source>
</evidence>
<protein>
    <recommendedName>
        <fullName evidence="5">Short C-terminal domain-containing protein</fullName>
    </recommendedName>
</protein>
<dbReference type="Proteomes" id="UP000199623">
    <property type="component" value="Unassembled WGS sequence"/>
</dbReference>
<organism evidence="3 4">
    <name type="scientific">Lentzea fradiae</name>
    <dbReference type="NCBI Taxonomy" id="200378"/>
    <lineage>
        <taxon>Bacteria</taxon>
        <taxon>Bacillati</taxon>
        <taxon>Actinomycetota</taxon>
        <taxon>Actinomycetes</taxon>
        <taxon>Pseudonocardiales</taxon>
        <taxon>Pseudonocardiaceae</taxon>
        <taxon>Lentzea</taxon>
    </lineage>
</organism>
<evidence type="ECO:0000313" key="3">
    <source>
        <dbReference type="EMBL" id="SDH61859.1"/>
    </source>
</evidence>
<name>A0A1G8DWP1_9PSEU</name>
<accession>A0A1G8DWP1</accession>
<feature type="region of interest" description="Disordered" evidence="1">
    <location>
        <begin position="203"/>
        <end position="241"/>
    </location>
</feature>
<keyword evidence="4" id="KW-1185">Reference proteome</keyword>
<dbReference type="STRING" id="200378.SAMN05216553_1375"/>
<evidence type="ECO:0000256" key="1">
    <source>
        <dbReference type="SAM" id="MobiDB-lite"/>
    </source>
</evidence>
<dbReference type="EMBL" id="FNCC01000037">
    <property type="protein sequence ID" value="SDH61859.1"/>
    <property type="molecule type" value="Genomic_DNA"/>
</dbReference>
<keyword evidence="2" id="KW-1133">Transmembrane helix</keyword>
<feature type="transmembrane region" description="Helical" evidence="2">
    <location>
        <begin position="174"/>
        <end position="194"/>
    </location>
</feature>
<reference evidence="4" key="1">
    <citation type="submission" date="2016-10" db="EMBL/GenBank/DDBJ databases">
        <authorList>
            <person name="Varghese N."/>
            <person name="Submissions S."/>
        </authorList>
    </citation>
    <scope>NUCLEOTIDE SEQUENCE [LARGE SCALE GENOMIC DNA]</scope>
    <source>
        <strain evidence="4">CGMCC 4.3506</strain>
    </source>
</reference>
<evidence type="ECO:0000256" key="2">
    <source>
        <dbReference type="SAM" id="Phobius"/>
    </source>
</evidence>
<dbReference type="AlphaFoldDB" id="A0A1G8DWP1"/>
<feature type="region of interest" description="Disordered" evidence="1">
    <location>
        <begin position="24"/>
        <end position="166"/>
    </location>
</feature>
<feature type="compositionally biased region" description="Basic and acidic residues" evidence="1">
    <location>
        <begin position="29"/>
        <end position="40"/>
    </location>
</feature>
<feature type="compositionally biased region" description="Pro residues" evidence="1">
    <location>
        <begin position="131"/>
        <end position="142"/>
    </location>
</feature>
<keyword evidence="2" id="KW-0812">Transmembrane</keyword>
<keyword evidence="2" id="KW-0472">Membrane</keyword>
<feature type="compositionally biased region" description="Low complexity" evidence="1">
    <location>
        <begin position="76"/>
        <end position="96"/>
    </location>
</feature>
<gene>
    <name evidence="3" type="ORF">SAMN05216553_1375</name>
</gene>
<evidence type="ECO:0008006" key="5">
    <source>
        <dbReference type="Google" id="ProtNLM"/>
    </source>
</evidence>